<protein>
    <submittedName>
        <fullName evidence="2">Uncharacterized protein</fullName>
    </submittedName>
</protein>
<proteinExistence type="predicted"/>
<reference evidence="2" key="1">
    <citation type="submission" date="2021-01" db="EMBL/GenBank/DDBJ databases">
        <authorList>
            <person name="Kaushik A."/>
        </authorList>
    </citation>
    <scope>NUCLEOTIDE SEQUENCE</scope>
    <source>
        <strain evidence="2">AG2-2IIIB</strain>
    </source>
</reference>
<organism evidence="2 3">
    <name type="scientific">Rhizoctonia solani</name>
    <dbReference type="NCBI Taxonomy" id="456999"/>
    <lineage>
        <taxon>Eukaryota</taxon>
        <taxon>Fungi</taxon>
        <taxon>Dikarya</taxon>
        <taxon>Basidiomycota</taxon>
        <taxon>Agaricomycotina</taxon>
        <taxon>Agaricomycetes</taxon>
        <taxon>Cantharellales</taxon>
        <taxon>Ceratobasidiaceae</taxon>
        <taxon>Rhizoctonia</taxon>
    </lineage>
</organism>
<evidence type="ECO:0000256" key="1">
    <source>
        <dbReference type="SAM" id="MobiDB-lite"/>
    </source>
</evidence>
<evidence type="ECO:0000313" key="2">
    <source>
        <dbReference type="EMBL" id="CAE6368336.1"/>
    </source>
</evidence>
<accession>A0A8H2WEH7</accession>
<dbReference type="Proteomes" id="UP000663843">
    <property type="component" value="Unassembled WGS sequence"/>
</dbReference>
<feature type="compositionally biased region" description="Polar residues" evidence="1">
    <location>
        <begin position="90"/>
        <end position="106"/>
    </location>
</feature>
<name>A0A8H2WEH7_9AGAM</name>
<dbReference type="EMBL" id="CAJMWT010000968">
    <property type="protein sequence ID" value="CAE6368336.1"/>
    <property type="molecule type" value="Genomic_DNA"/>
</dbReference>
<sequence>MAKLSRTVGSSSATRSVTSPKPAAVASSLSFLGLLVMLLGLVMNGLVKAVRCIVLGQEPLVFAARVNDWLVDSITLFLVALNPSSGITATGVSNSNQPHSKPNQTDQGKRGGKSHAVVQIPPSSQTGCHDPALCPRRARSPSPSVGAGAVEGFRAPPSPSSAADQSDAICNRSSSALPNKTRQYP</sequence>
<feature type="region of interest" description="Disordered" evidence="1">
    <location>
        <begin position="90"/>
        <end position="185"/>
    </location>
</feature>
<feature type="compositionally biased region" description="Polar residues" evidence="1">
    <location>
        <begin position="171"/>
        <end position="185"/>
    </location>
</feature>
<dbReference type="AlphaFoldDB" id="A0A8H2WEH7"/>
<comment type="caution">
    <text evidence="2">The sequence shown here is derived from an EMBL/GenBank/DDBJ whole genome shotgun (WGS) entry which is preliminary data.</text>
</comment>
<gene>
    <name evidence="2" type="ORF">RDB_LOCUS16746</name>
</gene>
<evidence type="ECO:0000313" key="3">
    <source>
        <dbReference type="Proteomes" id="UP000663843"/>
    </source>
</evidence>